<evidence type="ECO:0000259" key="1">
    <source>
        <dbReference type="PROSITE" id="PS51186"/>
    </source>
</evidence>
<dbReference type="CDD" id="cd04301">
    <property type="entry name" value="NAT_SF"/>
    <property type="match status" value="1"/>
</dbReference>
<evidence type="ECO:0000313" key="3">
    <source>
        <dbReference type="Proteomes" id="UP000667802"/>
    </source>
</evidence>
<dbReference type="Gene3D" id="3.40.630.30">
    <property type="match status" value="1"/>
</dbReference>
<dbReference type="GO" id="GO:0016747">
    <property type="term" value="F:acyltransferase activity, transferring groups other than amino-acyl groups"/>
    <property type="evidence" value="ECO:0007669"/>
    <property type="project" value="InterPro"/>
</dbReference>
<dbReference type="InterPro" id="IPR000182">
    <property type="entry name" value="GNAT_dom"/>
</dbReference>
<keyword evidence="3" id="KW-1185">Reference proteome</keyword>
<organism evidence="2 3">
    <name type="scientific">Aetokthonos hydrillicola Thurmond2011</name>
    <dbReference type="NCBI Taxonomy" id="2712845"/>
    <lineage>
        <taxon>Bacteria</taxon>
        <taxon>Bacillati</taxon>
        <taxon>Cyanobacteriota</taxon>
        <taxon>Cyanophyceae</taxon>
        <taxon>Nostocales</taxon>
        <taxon>Hapalosiphonaceae</taxon>
        <taxon>Aetokthonos</taxon>
    </lineage>
</organism>
<dbReference type="AlphaFoldDB" id="A0AAP5I9Z1"/>
<feature type="domain" description="N-acetyltransferase" evidence="1">
    <location>
        <begin position="7"/>
        <end position="158"/>
    </location>
</feature>
<dbReference type="RefSeq" id="WP_208338542.1">
    <property type="nucleotide sequence ID" value="NZ_CAWQFN010000089.1"/>
</dbReference>
<dbReference type="PROSITE" id="PS51186">
    <property type="entry name" value="GNAT"/>
    <property type="match status" value="1"/>
</dbReference>
<protein>
    <submittedName>
        <fullName evidence="2">GNAT family N-acetyltransferase</fullName>
    </submittedName>
</protein>
<dbReference type="EMBL" id="JAALHA020000013">
    <property type="protein sequence ID" value="MDR9897586.1"/>
    <property type="molecule type" value="Genomic_DNA"/>
</dbReference>
<gene>
    <name evidence="2" type="ORF">G7B40_023895</name>
</gene>
<evidence type="ECO:0000313" key="2">
    <source>
        <dbReference type="EMBL" id="MDR9897586.1"/>
    </source>
</evidence>
<dbReference type="SUPFAM" id="SSF55729">
    <property type="entry name" value="Acyl-CoA N-acyltransferases (Nat)"/>
    <property type="match status" value="1"/>
</dbReference>
<comment type="caution">
    <text evidence="2">The sequence shown here is derived from an EMBL/GenBank/DDBJ whole genome shotgun (WGS) entry which is preliminary data.</text>
</comment>
<sequence length="293" mass="33542">MQNRYQRSFSQDSTLSPKLFNLLEIVFPGAGIRDLAEQARKLGVAWEDASTPFARFHEDGSLISHVGVLEIPMRLMGEDVVVGGVHAVCTHPDFRRRGYYREIMNEVLDYCDKRYQTLVLTTSNPEFYHPFGFRFVQEHIFIATVNSPSSVNGIRLLDINNIDDVKLLHRLLETREPVSNIIGVVNAKALFLVNEATRSMYYFPDLDTIACMSIENNELKLYDLVAPKIFPLQELIQRIPHDIKSCCIYFNPQSLNINAEALPDMLDGDSHLMVRGRFTPENQKFMLPRSARC</sequence>
<reference evidence="3" key="1">
    <citation type="journal article" date="2021" name="Science">
        <title>Hunting the eagle killer: A cyanobacterial neurotoxin causes vacuolar myelinopathy.</title>
        <authorList>
            <person name="Breinlinger S."/>
            <person name="Phillips T.J."/>
            <person name="Haram B.N."/>
            <person name="Mares J."/>
            <person name="Martinez Yerena J.A."/>
            <person name="Hrouzek P."/>
            <person name="Sobotka R."/>
            <person name="Henderson W.M."/>
            <person name="Schmieder P."/>
            <person name="Williams S.M."/>
            <person name="Lauderdale J.D."/>
            <person name="Wilde H.D."/>
            <person name="Gerrin W."/>
            <person name="Kust A."/>
            <person name="Washington J.W."/>
            <person name="Wagner C."/>
            <person name="Geier B."/>
            <person name="Liebeke M."/>
            <person name="Enke H."/>
            <person name="Niedermeyer T.H.J."/>
            <person name="Wilde S.B."/>
        </authorList>
    </citation>
    <scope>NUCLEOTIDE SEQUENCE [LARGE SCALE GENOMIC DNA]</scope>
    <source>
        <strain evidence="3">Thurmond2011</strain>
    </source>
</reference>
<proteinExistence type="predicted"/>
<dbReference type="Proteomes" id="UP000667802">
    <property type="component" value="Unassembled WGS sequence"/>
</dbReference>
<dbReference type="Pfam" id="PF13527">
    <property type="entry name" value="Acetyltransf_9"/>
    <property type="match status" value="1"/>
</dbReference>
<name>A0AAP5I9Z1_9CYAN</name>
<dbReference type="InterPro" id="IPR016181">
    <property type="entry name" value="Acyl_CoA_acyltransferase"/>
</dbReference>
<accession>A0AAP5I9Z1</accession>